<name>A0A8J3JA01_9ACTN</name>
<evidence type="ECO:0000313" key="2">
    <source>
        <dbReference type="Proteomes" id="UP000612808"/>
    </source>
</evidence>
<dbReference type="AlphaFoldDB" id="A0A8J3JA01"/>
<protein>
    <submittedName>
        <fullName evidence="1">Uncharacterized protein</fullName>
    </submittedName>
</protein>
<accession>A0A8J3JA01</accession>
<reference evidence="1" key="1">
    <citation type="submission" date="2021-01" db="EMBL/GenBank/DDBJ databases">
        <title>Whole genome shotgun sequence of Actinocatenispora rupis NBRC 107355.</title>
        <authorList>
            <person name="Komaki H."/>
            <person name="Tamura T."/>
        </authorList>
    </citation>
    <scope>NUCLEOTIDE SEQUENCE</scope>
    <source>
        <strain evidence="1">NBRC 107355</strain>
    </source>
</reference>
<keyword evidence="2" id="KW-1185">Reference proteome</keyword>
<evidence type="ECO:0000313" key="1">
    <source>
        <dbReference type="EMBL" id="GID12163.1"/>
    </source>
</evidence>
<proteinExistence type="predicted"/>
<sequence>MGSVTSAPTADTWSAVAGDVYEAAALLDLALGPAAIRGFHDAVVRAGERHDVFVVDRVPRLAYRRDRDGPVLDHLRRDPGAVAAIRDLSRIDRDRRLPDGFLLGVDEPEYVEPVTRLAYVDRTGRWRDEYVRDIADAAEAAGVAWAHRGPPVRVSAICPPAADHVEVACWLASDIWFPWTFPYEGDGAAYRDNRALARLNGGRFNDFLTDVRAACAAAGGRFEAYVSAGTDADGFIDLDAERPAP</sequence>
<gene>
    <name evidence="1" type="ORF">Aru02nite_30520</name>
</gene>
<comment type="caution">
    <text evidence="1">The sequence shown here is derived from an EMBL/GenBank/DDBJ whole genome shotgun (WGS) entry which is preliminary data.</text>
</comment>
<dbReference type="Proteomes" id="UP000612808">
    <property type="component" value="Unassembled WGS sequence"/>
</dbReference>
<organism evidence="1 2">
    <name type="scientific">Actinocatenispora rupis</name>
    <dbReference type="NCBI Taxonomy" id="519421"/>
    <lineage>
        <taxon>Bacteria</taxon>
        <taxon>Bacillati</taxon>
        <taxon>Actinomycetota</taxon>
        <taxon>Actinomycetes</taxon>
        <taxon>Micromonosporales</taxon>
        <taxon>Micromonosporaceae</taxon>
        <taxon>Actinocatenispora</taxon>
    </lineage>
</organism>
<dbReference type="EMBL" id="BOMB01000017">
    <property type="protein sequence ID" value="GID12163.1"/>
    <property type="molecule type" value="Genomic_DNA"/>
</dbReference>